<name>A0A6J8BAJ1_MYTCO</name>
<dbReference type="EMBL" id="CACVKT020002761">
    <property type="protein sequence ID" value="CAC5379934.1"/>
    <property type="molecule type" value="Genomic_DNA"/>
</dbReference>
<reference evidence="1 2" key="1">
    <citation type="submission" date="2020-06" db="EMBL/GenBank/DDBJ databases">
        <authorList>
            <person name="Li R."/>
            <person name="Bekaert M."/>
        </authorList>
    </citation>
    <scope>NUCLEOTIDE SEQUENCE [LARGE SCALE GENOMIC DNA]</scope>
    <source>
        <strain evidence="2">wild</strain>
    </source>
</reference>
<evidence type="ECO:0000313" key="2">
    <source>
        <dbReference type="Proteomes" id="UP000507470"/>
    </source>
</evidence>
<evidence type="ECO:0000313" key="1">
    <source>
        <dbReference type="EMBL" id="CAC5379934.1"/>
    </source>
</evidence>
<sequence length="244" mass="27926">MCGEDKIIYTNVITSQAYLSYQKNHQGLESSSDNYDRTTFTRRILLIVQPPDTINGDMFCIFNPLYRFVPFTCKYLLGRKEFYSTEICQENTPARILSLTLEKKTEITLLNVFVLPLCYKIVARCLVDPFQDNIPVRLVNLDSSPVKIRKNYLLGEIHPVIKYDNFVHEDRNSYNISSLTDGINNWVEIGKGISPGDVIEPPNIPYDLKCFKVSSLDTTNNGVQANTPKLPDHLKDLYEKSCVN</sequence>
<gene>
    <name evidence="1" type="ORF">MCOR_15935</name>
</gene>
<accession>A0A6J8BAJ1</accession>
<dbReference type="Proteomes" id="UP000507470">
    <property type="component" value="Unassembled WGS sequence"/>
</dbReference>
<organism evidence="1 2">
    <name type="scientific">Mytilus coruscus</name>
    <name type="common">Sea mussel</name>
    <dbReference type="NCBI Taxonomy" id="42192"/>
    <lineage>
        <taxon>Eukaryota</taxon>
        <taxon>Metazoa</taxon>
        <taxon>Spiralia</taxon>
        <taxon>Lophotrochozoa</taxon>
        <taxon>Mollusca</taxon>
        <taxon>Bivalvia</taxon>
        <taxon>Autobranchia</taxon>
        <taxon>Pteriomorphia</taxon>
        <taxon>Mytilida</taxon>
        <taxon>Mytiloidea</taxon>
        <taxon>Mytilidae</taxon>
        <taxon>Mytilinae</taxon>
        <taxon>Mytilus</taxon>
    </lineage>
</organism>
<keyword evidence="2" id="KW-1185">Reference proteome</keyword>
<proteinExistence type="predicted"/>
<dbReference type="AlphaFoldDB" id="A0A6J8BAJ1"/>
<protein>
    <submittedName>
        <fullName evidence="1">Uncharacterized protein</fullName>
    </submittedName>
</protein>